<reference evidence="1 2" key="1">
    <citation type="submission" date="2018-07" db="EMBL/GenBank/DDBJ databases">
        <title>Genomic Encyclopedia of Type Strains, Phase III (KMG-III): the genomes of soil and plant-associated and newly described type strains.</title>
        <authorList>
            <person name="Whitman W."/>
        </authorList>
    </citation>
    <scope>NUCLEOTIDE SEQUENCE [LARGE SCALE GENOMIC DNA]</scope>
    <source>
        <strain evidence="1 2">CECT 8487</strain>
    </source>
</reference>
<dbReference type="EMBL" id="QRDX01000004">
    <property type="protein sequence ID" value="RED48458.1"/>
    <property type="molecule type" value="Genomic_DNA"/>
</dbReference>
<sequence>MRDYKIIRYSKEYFQIWNEFISKSKNGTFLFHRNFIEYHKDRFEDFSLLVFRKNKLVTVLPANKVDNTLHSHQGLSYGGVIVKPELKFNILIELFREILSFLNGLNIIYFEIKMLPSIYSQFPNDELLYMMFLLDAELIKRESLSVINNEAVIKISRNRMEGVKRGEKHNLRIIEENSFDAFWNEILIPNLNLKHKVSPVHSLEEILLLKEYFPNNIRQFNTYYENTLVAGATIFETKNVAHCQYISGNIEKNILGSLDLLHYHLISNVFSDKKYFDFGSSNENDGKQVNRGLQYWKEGFGARIITQDFYRIKTENYKLLNGVFI</sequence>
<dbReference type="SUPFAM" id="SSF55729">
    <property type="entry name" value="Acyl-CoA N-acyltransferases (Nat)"/>
    <property type="match status" value="1"/>
</dbReference>
<protein>
    <recommendedName>
        <fullName evidence="3">Acetyltransferase (GNAT) family protein</fullName>
    </recommendedName>
</protein>
<name>A0A3D9HG52_9FLAO</name>
<proteinExistence type="predicted"/>
<evidence type="ECO:0000313" key="1">
    <source>
        <dbReference type="EMBL" id="RED48458.1"/>
    </source>
</evidence>
<dbReference type="OrthoDB" id="9808687at2"/>
<comment type="caution">
    <text evidence="1">The sequence shown here is derived from an EMBL/GenBank/DDBJ whole genome shotgun (WGS) entry which is preliminary data.</text>
</comment>
<dbReference type="Proteomes" id="UP000256629">
    <property type="component" value="Unassembled WGS sequence"/>
</dbReference>
<gene>
    <name evidence="1" type="ORF">DFQ02_104304</name>
</gene>
<evidence type="ECO:0000313" key="2">
    <source>
        <dbReference type="Proteomes" id="UP000256629"/>
    </source>
</evidence>
<dbReference type="InterPro" id="IPR016181">
    <property type="entry name" value="Acyl_CoA_acyltransferase"/>
</dbReference>
<accession>A0A3D9HG52</accession>
<dbReference type="AlphaFoldDB" id="A0A3D9HG52"/>
<organism evidence="1 2">
    <name type="scientific">Seonamhaeicola aphaedonensis</name>
    <dbReference type="NCBI Taxonomy" id="1461338"/>
    <lineage>
        <taxon>Bacteria</taxon>
        <taxon>Pseudomonadati</taxon>
        <taxon>Bacteroidota</taxon>
        <taxon>Flavobacteriia</taxon>
        <taxon>Flavobacteriales</taxon>
        <taxon>Flavobacteriaceae</taxon>
    </lineage>
</organism>
<keyword evidence="2" id="KW-1185">Reference proteome</keyword>
<dbReference type="Gene3D" id="3.40.630.30">
    <property type="match status" value="1"/>
</dbReference>
<evidence type="ECO:0008006" key="3">
    <source>
        <dbReference type="Google" id="ProtNLM"/>
    </source>
</evidence>
<dbReference type="RefSeq" id="WP_116524097.1">
    <property type="nucleotide sequence ID" value="NZ_QRDX01000004.1"/>
</dbReference>